<feature type="signal peptide" evidence="3">
    <location>
        <begin position="1"/>
        <end position="23"/>
    </location>
</feature>
<proteinExistence type="predicted"/>
<comment type="caution">
    <text evidence="5">The sequence shown here is derived from an EMBL/GenBank/DDBJ whole genome shotgun (WGS) entry which is preliminary data.</text>
</comment>
<gene>
    <name evidence="5" type="ORF">DFH08DRAFT_17857</name>
</gene>
<dbReference type="SUPFAM" id="SSF50685">
    <property type="entry name" value="Barwin-like endoglucanases"/>
    <property type="match status" value="1"/>
</dbReference>
<dbReference type="PANTHER" id="PTHR31836">
    <property type="match status" value="1"/>
</dbReference>
<keyword evidence="1 3" id="KW-0732">Signal</keyword>
<evidence type="ECO:0000256" key="2">
    <source>
        <dbReference type="SAM" id="MobiDB-lite"/>
    </source>
</evidence>
<evidence type="ECO:0000313" key="5">
    <source>
        <dbReference type="EMBL" id="KAJ7368196.1"/>
    </source>
</evidence>
<dbReference type="Pfam" id="PF03330">
    <property type="entry name" value="DPBB_1"/>
    <property type="match status" value="1"/>
</dbReference>
<dbReference type="InterPro" id="IPR036908">
    <property type="entry name" value="RlpA-like_sf"/>
</dbReference>
<dbReference type="InterPro" id="IPR009009">
    <property type="entry name" value="RlpA-like_DPBB"/>
</dbReference>
<feature type="domain" description="RlpA-like protein double-psi beta-barrel" evidence="4">
    <location>
        <begin position="171"/>
        <end position="214"/>
    </location>
</feature>
<dbReference type="EMBL" id="JARIHO010000001">
    <property type="protein sequence ID" value="KAJ7368196.1"/>
    <property type="molecule type" value="Genomic_DNA"/>
</dbReference>
<accession>A0AAD7AUA7</accession>
<dbReference type="PANTHER" id="PTHR31836:SF22">
    <property type="entry name" value="RLPA-LIKE PROTEIN DOUBLE-PSI BETA-BARREL DOMAIN-CONTAINING PROTEIN"/>
    <property type="match status" value="1"/>
</dbReference>
<evidence type="ECO:0000256" key="1">
    <source>
        <dbReference type="ARBA" id="ARBA00022729"/>
    </source>
</evidence>
<feature type="region of interest" description="Disordered" evidence="2">
    <location>
        <begin position="60"/>
        <end position="81"/>
    </location>
</feature>
<protein>
    <submittedName>
        <fullName evidence="5">RlpA-like double-psi beta-barrel-protein domain-containing protein-containing protein</fullName>
    </submittedName>
</protein>
<feature type="compositionally biased region" description="Basic residues" evidence="2">
    <location>
        <begin position="66"/>
        <end position="78"/>
    </location>
</feature>
<evidence type="ECO:0000259" key="4">
    <source>
        <dbReference type="Pfam" id="PF03330"/>
    </source>
</evidence>
<sequence>MNRLAALALFALCLVALPAITGASSIPSLRARELAKSKYTQPHSLGDAYTFDPRDGWQTFNASNPHSRRGPTKNGKKKTSSEKSEKGLFGALHAFSQAVSKAIGIYGMQGQGESQSAIATWYTGHDLLNPSCWAQTQWAPTDDSFICALTLRGWNNKPMCFEFLQVCKTPEICIFIRVIDTCAGCKADSHHLDLSKGAFKQLGNPDEGVLTVQFRPASKPNNWFEELWGPQVNETSLHQHLA</sequence>
<dbReference type="InterPro" id="IPR051477">
    <property type="entry name" value="Expansin_CellWall"/>
</dbReference>
<organism evidence="5 6">
    <name type="scientific">Mycena albidolilacea</name>
    <dbReference type="NCBI Taxonomy" id="1033008"/>
    <lineage>
        <taxon>Eukaryota</taxon>
        <taxon>Fungi</taxon>
        <taxon>Dikarya</taxon>
        <taxon>Basidiomycota</taxon>
        <taxon>Agaricomycotina</taxon>
        <taxon>Agaricomycetes</taxon>
        <taxon>Agaricomycetidae</taxon>
        <taxon>Agaricales</taxon>
        <taxon>Marasmiineae</taxon>
        <taxon>Mycenaceae</taxon>
        <taxon>Mycena</taxon>
    </lineage>
</organism>
<evidence type="ECO:0000256" key="3">
    <source>
        <dbReference type="SAM" id="SignalP"/>
    </source>
</evidence>
<keyword evidence="6" id="KW-1185">Reference proteome</keyword>
<name>A0AAD7AUA7_9AGAR</name>
<feature type="chain" id="PRO_5042002980" evidence="3">
    <location>
        <begin position="24"/>
        <end position="242"/>
    </location>
</feature>
<dbReference type="AlphaFoldDB" id="A0AAD7AUA7"/>
<dbReference type="Gene3D" id="2.40.40.10">
    <property type="entry name" value="RlpA-like domain"/>
    <property type="match status" value="1"/>
</dbReference>
<reference evidence="5" key="1">
    <citation type="submission" date="2023-03" db="EMBL/GenBank/DDBJ databases">
        <title>Massive genome expansion in bonnet fungi (Mycena s.s.) driven by repeated elements and novel gene families across ecological guilds.</title>
        <authorList>
            <consortium name="Lawrence Berkeley National Laboratory"/>
            <person name="Harder C.B."/>
            <person name="Miyauchi S."/>
            <person name="Viragh M."/>
            <person name="Kuo A."/>
            <person name="Thoen E."/>
            <person name="Andreopoulos B."/>
            <person name="Lu D."/>
            <person name="Skrede I."/>
            <person name="Drula E."/>
            <person name="Henrissat B."/>
            <person name="Morin E."/>
            <person name="Kohler A."/>
            <person name="Barry K."/>
            <person name="LaButti K."/>
            <person name="Morin E."/>
            <person name="Salamov A."/>
            <person name="Lipzen A."/>
            <person name="Mereny Z."/>
            <person name="Hegedus B."/>
            <person name="Baldrian P."/>
            <person name="Stursova M."/>
            <person name="Weitz H."/>
            <person name="Taylor A."/>
            <person name="Grigoriev I.V."/>
            <person name="Nagy L.G."/>
            <person name="Martin F."/>
            <person name="Kauserud H."/>
        </authorList>
    </citation>
    <scope>NUCLEOTIDE SEQUENCE</scope>
    <source>
        <strain evidence="5">CBHHK002</strain>
    </source>
</reference>
<dbReference type="Proteomes" id="UP001218218">
    <property type="component" value="Unassembled WGS sequence"/>
</dbReference>
<evidence type="ECO:0000313" key="6">
    <source>
        <dbReference type="Proteomes" id="UP001218218"/>
    </source>
</evidence>